<feature type="region of interest" description="Disordered" evidence="1">
    <location>
        <begin position="1"/>
        <end position="81"/>
    </location>
</feature>
<dbReference type="EMBL" id="BSXU01000032">
    <property type="protein sequence ID" value="GMG18948.1"/>
    <property type="molecule type" value="Genomic_DNA"/>
</dbReference>
<evidence type="ECO:0000313" key="2">
    <source>
        <dbReference type="EMBL" id="GMG18948.1"/>
    </source>
</evidence>
<evidence type="ECO:0000256" key="1">
    <source>
        <dbReference type="SAM" id="MobiDB-lite"/>
    </source>
</evidence>
<sequence length="81" mass="9003">MVESFSLLCFHGPRPIKPQPQSPDVRHQDSGLRTQESGGQRPDGRRQSQSPDSRVQAMQTSKCKVHLNTANRPPALNSKLV</sequence>
<gene>
    <name evidence="2" type="ORF">Amon01_000010000</name>
</gene>
<organism evidence="2 3">
    <name type="scientific">Ambrosiozyma monospora</name>
    <name type="common">Yeast</name>
    <name type="synonym">Endomycopsis monosporus</name>
    <dbReference type="NCBI Taxonomy" id="43982"/>
    <lineage>
        <taxon>Eukaryota</taxon>
        <taxon>Fungi</taxon>
        <taxon>Dikarya</taxon>
        <taxon>Ascomycota</taxon>
        <taxon>Saccharomycotina</taxon>
        <taxon>Pichiomycetes</taxon>
        <taxon>Pichiales</taxon>
        <taxon>Pichiaceae</taxon>
        <taxon>Ambrosiozyma</taxon>
    </lineage>
</organism>
<dbReference type="AlphaFoldDB" id="A0A9W6YQV7"/>
<accession>A0A9W6YQV7</accession>
<evidence type="ECO:0000313" key="3">
    <source>
        <dbReference type="Proteomes" id="UP001165063"/>
    </source>
</evidence>
<dbReference type="Proteomes" id="UP001165063">
    <property type="component" value="Unassembled WGS sequence"/>
</dbReference>
<feature type="compositionally biased region" description="Polar residues" evidence="1">
    <location>
        <begin position="47"/>
        <end position="62"/>
    </location>
</feature>
<comment type="caution">
    <text evidence="2">The sequence shown here is derived from an EMBL/GenBank/DDBJ whole genome shotgun (WGS) entry which is preliminary data.</text>
</comment>
<reference evidence="2" key="1">
    <citation type="submission" date="2023-04" db="EMBL/GenBank/DDBJ databases">
        <title>Ambrosiozyma monospora NBRC 1965.</title>
        <authorList>
            <person name="Ichikawa N."/>
            <person name="Sato H."/>
            <person name="Tonouchi N."/>
        </authorList>
    </citation>
    <scope>NUCLEOTIDE SEQUENCE</scope>
    <source>
        <strain evidence="2">NBRC 1965</strain>
    </source>
</reference>
<name>A0A9W6YQV7_AMBMO</name>
<protein>
    <submittedName>
        <fullName evidence="2">Unnamed protein product</fullName>
    </submittedName>
</protein>
<keyword evidence="3" id="KW-1185">Reference proteome</keyword>
<proteinExistence type="predicted"/>